<dbReference type="AlphaFoldDB" id="A0A1I6GNS8"/>
<evidence type="ECO:0000313" key="1">
    <source>
        <dbReference type="EMBL" id="SFR43885.1"/>
    </source>
</evidence>
<gene>
    <name evidence="1" type="ORF">SAMN04488073_1247</name>
</gene>
<dbReference type="Proteomes" id="UP000199290">
    <property type="component" value="Unassembled WGS sequence"/>
</dbReference>
<accession>A0A1I6GNS8</accession>
<reference evidence="2" key="1">
    <citation type="submission" date="2016-10" db="EMBL/GenBank/DDBJ databases">
        <authorList>
            <person name="Varghese N."/>
            <person name="Submissions S."/>
        </authorList>
    </citation>
    <scope>NUCLEOTIDE SEQUENCE [LARGE SCALE GENOMIC DNA]</scope>
    <source>
        <strain evidence="2">CGMCC 1.6294</strain>
    </source>
</reference>
<evidence type="ECO:0008006" key="3">
    <source>
        <dbReference type="Google" id="ProtNLM"/>
    </source>
</evidence>
<proteinExistence type="predicted"/>
<evidence type="ECO:0000313" key="2">
    <source>
        <dbReference type="Proteomes" id="UP000199290"/>
    </source>
</evidence>
<organism evidence="1 2">
    <name type="scientific">Marinobacter gudaonensis</name>
    <dbReference type="NCBI Taxonomy" id="375760"/>
    <lineage>
        <taxon>Bacteria</taxon>
        <taxon>Pseudomonadati</taxon>
        <taxon>Pseudomonadota</taxon>
        <taxon>Gammaproteobacteria</taxon>
        <taxon>Pseudomonadales</taxon>
        <taxon>Marinobacteraceae</taxon>
        <taxon>Marinobacter</taxon>
    </lineage>
</organism>
<keyword evidence="2" id="KW-1185">Reference proteome</keyword>
<sequence length="91" mass="10887">MLKTTEQRATASMHPLAAMWERYSRRQQFRRMARHLLREKDDTLSDLGYDRHDLEGALRLPISTDAMQYIEMQRSKHAEEARRQRRRATTG</sequence>
<dbReference type="EMBL" id="FOYV01000001">
    <property type="protein sequence ID" value="SFR43885.1"/>
    <property type="molecule type" value="Genomic_DNA"/>
</dbReference>
<name>A0A1I6GNS8_9GAMM</name>
<protein>
    <recommendedName>
        <fullName evidence="3">DUF1127 domain-containing protein</fullName>
    </recommendedName>
</protein>